<name>A0A645CES5_9ZZZZ</name>
<proteinExistence type="predicted"/>
<protein>
    <submittedName>
        <fullName evidence="1">Uncharacterized protein</fullName>
    </submittedName>
</protein>
<sequence length="413" mass="44788">MRELVGQLGSGVQLVGRGVAGRIAHALERQHHGAQLRQAVGQHVAVQPAAEVAVFFAGGTQKFQCFGLGVRGRQVEFRLLEVGRHAVELGLGDGVWAAFVFHDGTVFLFHLVNVALAFALHQNLDARLPQVVAAAIAVVDANHRFQVIHDLVPRQELAQHGADHRRAAHAAAHAHLEADFARFILHQLQAGVVPTERGAVFLGAVERQLELARQEGEFGVQRAPLAQDFRVGARIDDFVGGNTGQRIGGDVANAVAAGLDAVQLHRRQQVHHVRALVERNPVVLHVGARGEVAVAILELRADAATVCQRDVAQLFLRGLRFGQQRGVGLIVFTRHLGQHAQLGARQFAIRHGHAQHRGVALDIPAVLQAQGLELVVRELAVLEAFQLIAVLLGTQVDELFVEFCVLIHGRRLT</sequence>
<dbReference type="AlphaFoldDB" id="A0A645CES5"/>
<comment type="caution">
    <text evidence="1">The sequence shown here is derived from an EMBL/GenBank/DDBJ whole genome shotgun (WGS) entry which is preliminary data.</text>
</comment>
<accession>A0A645CES5</accession>
<evidence type="ECO:0000313" key="1">
    <source>
        <dbReference type="EMBL" id="MPM75405.1"/>
    </source>
</evidence>
<dbReference type="EMBL" id="VSSQ01026606">
    <property type="protein sequence ID" value="MPM75405.1"/>
    <property type="molecule type" value="Genomic_DNA"/>
</dbReference>
<organism evidence="1">
    <name type="scientific">bioreactor metagenome</name>
    <dbReference type="NCBI Taxonomy" id="1076179"/>
    <lineage>
        <taxon>unclassified sequences</taxon>
        <taxon>metagenomes</taxon>
        <taxon>ecological metagenomes</taxon>
    </lineage>
</organism>
<reference evidence="1" key="1">
    <citation type="submission" date="2019-08" db="EMBL/GenBank/DDBJ databases">
        <authorList>
            <person name="Kucharzyk K."/>
            <person name="Murdoch R.W."/>
            <person name="Higgins S."/>
            <person name="Loffler F."/>
        </authorList>
    </citation>
    <scope>NUCLEOTIDE SEQUENCE</scope>
</reference>
<gene>
    <name evidence="1" type="ORF">SDC9_122398</name>
</gene>